<evidence type="ECO:0000313" key="2">
    <source>
        <dbReference type="Proteomes" id="UP000076794"/>
    </source>
</evidence>
<dbReference type="KEGG" id="ido:I598_3321"/>
<organism evidence="1 2">
    <name type="scientific">Isoptericola dokdonensis DS-3</name>
    <dbReference type="NCBI Taxonomy" id="1300344"/>
    <lineage>
        <taxon>Bacteria</taxon>
        <taxon>Bacillati</taxon>
        <taxon>Actinomycetota</taxon>
        <taxon>Actinomycetes</taxon>
        <taxon>Micrococcales</taxon>
        <taxon>Promicromonosporaceae</taxon>
        <taxon>Isoptericola</taxon>
    </lineage>
</organism>
<dbReference type="STRING" id="1300344.I598_3321"/>
<evidence type="ECO:0008006" key="3">
    <source>
        <dbReference type="Google" id="ProtNLM"/>
    </source>
</evidence>
<dbReference type="PATRIC" id="fig|1300344.3.peg.3342"/>
<keyword evidence="2" id="KW-1185">Reference proteome</keyword>
<accession>A0A168G070</accession>
<dbReference type="Gene3D" id="2.20.25.10">
    <property type="match status" value="1"/>
</dbReference>
<dbReference type="SUPFAM" id="SSF158997">
    <property type="entry name" value="Trm112p-like"/>
    <property type="match status" value="1"/>
</dbReference>
<dbReference type="AlphaFoldDB" id="A0A168G070"/>
<gene>
    <name evidence="1" type="ORF">I598_3321</name>
</gene>
<sequence length="65" mass="7088">MTENSPWIDPWVRSVLRCPATGAELVDATGPDGEPELRSTDAERPLAYPVRDGIPVLLESEARAL</sequence>
<dbReference type="RefSeq" id="WP_068204249.1">
    <property type="nucleotide sequence ID" value="NZ_CP014209.1"/>
</dbReference>
<protein>
    <recommendedName>
        <fullName evidence="3">Trm112p-like protein</fullName>
    </recommendedName>
</protein>
<proteinExistence type="predicted"/>
<dbReference type="OrthoDB" id="9812205at2"/>
<dbReference type="EMBL" id="CP014209">
    <property type="protein sequence ID" value="ANC32830.1"/>
    <property type="molecule type" value="Genomic_DNA"/>
</dbReference>
<name>A0A168G070_9MICO</name>
<dbReference type="Proteomes" id="UP000076794">
    <property type="component" value="Chromosome"/>
</dbReference>
<reference evidence="1 2" key="1">
    <citation type="submission" date="2016-01" db="EMBL/GenBank/DDBJ databases">
        <title>Complete genome sequence of a soil Actinobacterium, Isoptericola dokdonensis DS-3.</title>
        <authorList>
            <person name="Kwon S.-K."/>
            <person name="Kim J.F."/>
        </authorList>
    </citation>
    <scope>NUCLEOTIDE SEQUENCE [LARGE SCALE GENOMIC DNA]</scope>
    <source>
        <strain evidence="1 2">DS-3</strain>
    </source>
</reference>
<evidence type="ECO:0000313" key="1">
    <source>
        <dbReference type="EMBL" id="ANC32830.1"/>
    </source>
</evidence>